<dbReference type="Proteomes" id="UP000007587">
    <property type="component" value="Chromosome"/>
</dbReference>
<dbReference type="eggNOG" id="COG2807">
    <property type="taxonomic scope" value="Bacteria"/>
</dbReference>
<feature type="region of interest" description="Disordered" evidence="6">
    <location>
        <begin position="415"/>
        <end position="441"/>
    </location>
</feature>
<organism evidence="9 10">
    <name type="scientific">Corallococcus coralloides (strain ATCC 25202 / DSM 2259 / NBRC 100086 / M2)</name>
    <name type="common">Myxococcus coralloides</name>
    <dbReference type="NCBI Taxonomy" id="1144275"/>
    <lineage>
        <taxon>Bacteria</taxon>
        <taxon>Pseudomonadati</taxon>
        <taxon>Myxococcota</taxon>
        <taxon>Myxococcia</taxon>
        <taxon>Myxococcales</taxon>
        <taxon>Cystobacterineae</taxon>
        <taxon>Myxococcaceae</taxon>
        <taxon>Corallococcus</taxon>
    </lineage>
</organism>
<feature type="transmembrane region" description="Helical" evidence="7">
    <location>
        <begin position="325"/>
        <end position="349"/>
    </location>
</feature>
<dbReference type="Pfam" id="PF07690">
    <property type="entry name" value="MFS_1"/>
    <property type="match status" value="1"/>
</dbReference>
<feature type="transmembrane region" description="Helical" evidence="7">
    <location>
        <begin position="186"/>
        <end position="203"/>
    </location>
</feature>
<dbReference type="CDD" id="cd17486">
    <property type="entry name" value="MFS_AmpG_like"/>
    <property type="match status" value="1"/>
</dbReference>
<feature type="transmembrane region" description="Helical" evidence="7">
    <location>
        <begin position="361"/>
        <end position="382"/>
    </location>
</feature>
<feature type="transmembrane region" description="Helical" evidence="7">
    <location>
        <begin position="24"/>
        <end position="48"/>
    </location>
</feature>
<proteinExistence type="predicted"/>
<evidence type="ECO:0000256" key="5">
    <source>
        <dbReference type="ARBA" id="ARBA00023136"/>
    </source>
</evidence>
<dbReference type="InParanoid" id="H8MQZ2"/>
<evidence type="ECO:0000256" key="6">
    <source>
        <dbReference type="SAM" id="MobiDB-lite"/>
    </source>
</evidence>
<comment type="subcellular location">
    <subcellularLocation>
        <location evidence="1">Membrane</location>
        <topology evidence="1">Multi-pass membrane protein</topology>
    </subcellularLocation>
</comment>
<keyword evidence="2" id="KW-0813">Transport</keyword>
<evidence type="ECO:0000256" key="4">
    <source>
        <dbReference type="ARBA" id="ARBA00022989"/>
    </source>
</evidence>
<feature type="transmembrane region" description="Helical" evidence="7">
    <location>
        <begin position="92"/>
        <end position="112"/>
    </location>
</feature>
<dbReference type="InterPro" id="IPR004752">
    <property type="entry name" value="AmpG_permease/AT-1"/>
</dbReference>
<evidence type="ECO:0000256" key="1">
    <source>
        <dbReference type="ARBA" id="ARBA00004141"/>
    </source>
</evidence>
<protein>
    <submittedName>
        <fullName evidence="9">Major facilitator family transporter</fullName>
    </submittedName>
</protein>
<feature type="domain" description="Major facilitator superfamily (MFS) profile" evidence="8">
    <location>
        <begin position="23"/>
        <end position="413"/>
    </location>
</feature>
<name>H8MQZ2_CORCM</name>
<keyword evidence="5 7" id="KW-0472">Membrane</keyword>
<dbReference type="AlphaFoldDB" id="H8MQZ2"/>
<dbReference type="Gene3D" id="1.20.1250.20">
    <property type="entry name" value="MFS general substrate transporter like domains"/>
    <property type="match status" value="1"/>
</dbReference>
<reference evidence="9 10" key="1">
    <citation type="journal article" date="2012" name="J. Bacteriol.">
        <title>Complete Genome Sequence of the Fruiting Myxobacterium Corallococcus coralloides DSM 2259.</title>
        <authorList>
            <person name="Huntley S."/>
            <person name="Zhang Y."/>
            <person name="Treuner-Lange A."/>
            <person name="Kneip S."/>
            <person name="Sensen C.W."/>
            <person name="Sogaard-Andersen L."/>
        </authorList>
    </citation>
    <scope>NUCLEOTIDE SEQUENCE [LARGE SCALE GENOMIC DNA]</scope>
    <source>
        <strain evidence="10">ATCC 25202 / DSM 2259 / NBRC 100086 / M2</strain>
    </source>
</reference>
<sequence length="441" mass="46961">MLAAVSRAPMPNSSLLTVLKSRRIWLLVAVGFASGLPLWLTGVTLSAWMKNEGVNLKTIGIFSLVALPYTFKVLWAPLMDRYTLPFLGRRRGWMLLTQVLLMGGISAMGLVNPKDTPLAMACMAVVVTFLSASQDIVADAWRTDILTMEERGLGNSMYVTGYRLGMLVAGGLAFILSDHLGWSQTYYVMGLLMGVGVVATLLAPEPQSVRPPRNLADAVVRPFVDYFRRKYALGVLAFLVLYKLGDGIAASMVTPFYIELGFSNTEIGALSKTLGMVATISGGLLGGVLMVKLSMRRALFIFGAAQGLTNLAFMALALVGKNDLMLAGTIAVDNVCTGLGVTAFAAFIMSLCHKSFSATQYALLSALGTIANRLIGSLSGFLAEWMGWPTFFAFTAAAAIPALVLLMFLPEHAAQPQEDEPPAPEAAPPASSSAASVAVAR</sequence>
<dbReference type="KEGG" id="ccx:COCOR_02543"/>
<evidence type="ECO:0000259" key="8">
    <source>
        <dbReference type="PROSITE" id="PS50850"/>
    </source>
</evidence>
<dbReference type="HOGENOM" id="CLU_029352_1_0_7"/>
<dbReference type="GO" id="GO:0016020">
    <property type="term" value="C:membrane"/>
    <property type="evidence" value="ECO:0007669"/>
    <property type="project" value="UniProtKB-SubCell"/>
</dbReference>
<dbReference type="InterPro" id="IPR020846">
    <property type="entry name" value="MFS_dom"/>
</dbReference>
<feature type="transmembrane region" description="Helical" evidence="7">
    <location>
        <begin position="273"/>
        <end position="291"/>
    </location>
</feature>
<evidence type="ECO:0000313" key="9">
    <source>
        <dbReference type="EMBL" id="AFE08044.1"/>
    </source>
</evidence>
<dbReference type="GO" id="GO:0022857">
    <property type="term" value="F:transmembrane transporter activity"/>
    <property type="evidence" value="ECO:0007669"/>
    <property type="project" value="InterPro"/>
</dbReference>
<dbReference type="NCBIfam" id="TIGR00901">
    <property type="entry name" value="2A0125"/>
    <property type="match status" value="1"/>
</dbReference>
<keyword evidence="10" id="KW-1185">Reference proteome</keyword>
<reference evidence="10" key="2">
    <citation type="submission" date="2012-03" db="EMBL/GenBank/DDBJ databases">
        <title>Genome sequence of the fruiting myxobacterium Corallococcus coralloides DSM 2259.</title>
        <authorList>
            <person name="Huntley S."/>
            <person name="Zhang Y."/>
            <person name="Treuner-Lange A."/>
            <person name="Sensen C.W."/>
            <person name="Sogaard-Andersen L."/>
        </authorList>
    </citation>
    <scope>NUCLEOTIDE SEQUENCE [LARGE SCALE GENOMIC DNA]</scope>
    <source>
        <strain evidence="10">ATCC 25202 / DSM 2259 / NBRC 100086 / M2</strain>
    </source>
</reference>
<feature type="transmembrane region" description="Helical" evidence="7">
    <location>
        <begin position="298"/>
        <end position="319"/>
    </location>
</feature>
<keyword evidence="3 7" id="KW-0812">Transmembrane</keyword>
<feature type="transmembrane region" description="Helical" evidence="7">
    <location>
        <begin position="118"/>
        <end position="141"/>
    </location>
</feature>
<evidence type="ECO:0000256" key="2">
    <source>
        <dbReference type="ARBA" id="ARBA00022448"/>
    </source>
</evidence>
<dbReference type="PANTHER" id="PTHR12778:SF10">
    <property type="entry name" value="MAJOR FACILITATOR SUPERFAMILY DOMAIN-CONTAINING PROTEIN 3"/>
    <property type="match status" value="1"/>
</dbReference>
<dbReference type="InterPro" id="IPR011701">
    <property type="entry name" value="MFS"/>
</dbReference>
<feature type="transmembrane region" description="Helical" evidence="7">
    <location>
        <begin position="388"/>
        <end position="409"/>
    </location>
</feature>
<feature type="transmembrane region" description="Helical" evidence="7">
    <location>
        <begin position="231"/>
        <end position="253"/>
    </location>
</feature>
<feature type="transmembrane region" description="Helical" evidence="7">
    <location>
        <begin position="54"/>
        <end position="71"/>
    </location>
</feature>
<keyword evidence="4 7" id="KW-1133">Transmembrane helix</keyword>
<dbReference type="EMBL" id="CP003389">
    <property type="protein sequence ID" value="AFE08044.1"/>
    <property type="molecule type" value="Genomic_DNA"/>
</dbReference>
<dbReference type="STRING" id="1144275.COCOR_02543"/>
<dbReference type="InterPro" id="IPR036259">
    <property type="entry name" value="MFS_trans_sf"/>
</dbReference>
<dbReference type="PANTHER" id="PTHR12778">
    <property type="entry name" value="SOLUTE CARRIER FAMILY 33 ACETYL-COA TRANSPORTER -RELATED"/>
    <property type="match status" value="1"/>
</dbReference>
<gene>
    <name evidence="9" type="primary">ampG1</name>
    <name evidence="9" type="ordered locus">COCOR_02543</name>
</gene>
<dbReference type="FunFam" id="1.20.1250.20:FF:000072">
    <property type="entry name" value="Muropeptide transporter AmpG"/>
    <property type="match status" value="1"/>
</dbReference>
<evidence type="ECO:0000256" key="3">
    <source>
        <dbReference type="ARBA" id="ARBA00022692"/>
    </source>
</evidence>
<accession>H8MQZ2</accession>
<dbReference type="PROSITE" id="PS50850">
    <property type="entry name" value="MFS"/>
    <property type="match status" value="1"/>
</dbReference>
<evidence type="ECO:0000256" key="7">
    <source>
        <dbReference type="SAM" id="Phobius"/>
    </source>
</evidence>
<evidence type="ECO:0000313" key="10">
    <source>
        <dbReference type="Proteomes" id="UP000007587"/>
    </source>
</evidence>
<feature type="compositionally biased region" description="Low complexity" evidence="6">
    <location>
        <begin position="428"/>
        <end position="441"/>
    </location>
</feature>
<dbReference type="SUPFAM" id="SSF103473">
    <property type="entry name" value="MFS general substrate transporter"/>
    <property type="match status" value="1"/>
</dbReference>
<feature type="transmembrane region" description="Helical" evidence="7">
    <location>
        <begin position="162"/>
        <end position="180"/>
    </location>
</feature>